<keyword evidence="3" id="KW-0813">Transport</keyword>
<dbReference type="InterPro" id="IPR050095">
    <property type="entry name" value="ECF_ABC_transporter_ATP-bd"/>
</dbReference>
<keyword evidence="6 10" id="KW-0067">ATP-binding</keyword>
<dbReference type="AlphaFoldDB" id="A0A4V0YYW1"/>
<dbReference type="InterPro" id="IPR003439">
    <property type="entry name" value="ABC_transporter-like_ATP-bd"/>
</dbReference>
<proteinExistence type="inferred from homology"/>
<dbReference type="GO" id="GO:0016887">
    <property type="term" value="F:ATP hydrolysis activity"/>
    <property type="evidence" value="ECO:0007669"/>
    <property type="project" value="InterPro"/>
</dbReference>
<comment type="subcellular location">
    <subcellularLocation>
        <location evidence="1">Cell membrane</location>
    </subcellularLocation>
</comment>
<protein>
    <submittedName>
        <fullName evidence="10">ABC transporter ATP-binding protein</fullName>
    </submittedName>
</protein>
<keyword evidence="8" id="KW-0472">Membrane</keyword>
<keyword evidence="4" id="KW-1003">Cell membrane</keyword>
<dbReference type="SUPFAM" id="SSF52540">
    <property type="entry name" value="P-loop containing nucleoside triphosphate hydrolases"/>
    <property type="match status" value="1"/>
</dbReference>
<comment type="similarity">
    <text evidence="2">Belongs to the ABC transporter superfamily.</text>
</comment>
<dbReference type="GO" id="GO:0043190">
    <property type="term" value="C:ATP-binding cassette (ABC) transporter complex"/>
    <property type="evidence" value="ECO:0007669"/>
    <property type="project" value="TreeGrafter"/>
</dbReference>
<sequence>MDIKVANLHFTYPTGVEALRGIELKVPAQSRVAIVGANGSGKTTLVKHFNGLLRPTTGTIHIGDWKTSDYRLSQLARRVGYVFQNPDEQLFKPSVRQELTFGPTNLGFSSEQIQARVDQALELLELKHLAEEHPADCSFPWRKRIAFASVVSMDTPIIVLDEPTTGQDARSVRLFGHVVDTLHQAGKTVIAISHDIEFVADHFDRVVVMYQGQVLLDGTPAEVFQQEDLLERSLVHPPQLARLAHRLQLGQVVTNPEDFIEALANEQTAQRGKD</sequence>
<dbReference type="FunFam" id="3.40.50.300:FF:000224">
    <property type="entry name" value="Energy-coupling factor transporter ATP-binding protein EcfA"/>
    <property type="match status" value="1"/>
</dbReference>
<dbReference type="PROSITE" id="PS50893">
    <property type="entry name" value="ABC_TRANSPORTER_2"/>
    <property type="match status" value="1"/>
</dbReference>
<dbReference type="PANTHER" id="PTHR43553:SF24">
    <property type="entry name" value="ENERGY-COUPLING FACTOR TRANSPORTER ATP-BINDING PROTEIN ECFA1"/>
    <property type="match status" value="1"/>
</dbReference>
<keyword evidence="5" id="KW-0547">Nucleotide-binding</keyword>
<evidence type="ECO:0000256" key="6">
    <source>
        <dbReference type="ARBA" id="ARBA00022840"/>
    </source>
</evidence>
<dbReference type="InterPro" id="IPR027417">
    <property type="entry name" value="P-loop_NTPase"/>
</dbReference>
<dbReference type="PANTHER" id="PTHR43553">
    <property type="entry name" value="HEAVY METAL TRANSPORTER"/>
    <property type="match status" value="1"/>
</dbReference>
<gene>
    <name evidence="10" type="ORF">EPA93_17020</name>
</gene>
<keyword evidence="11" id="KW-1185">Reference proteome</keyword>
<feature type="domain" description="ABC transporter" evidence="9">
    <location>
        <begin position="3"/>
        <end position="236"/>
    </location>
</feature>
<organism evidence="10 11">
    <name type="scientific">Ktedonosporobacter rubrisoli</name>
    <dbReference type="NCBI Taxonomy" id="2509675"/>
    <lineage>
        <taxon>Bacteria</taxon>
        <taxon>Bacillati</taxon>
        <taxon>Chloroflexota</taxon>
        <taxon>Ktedonobacteria</taxon>
        <taxon>Ktedonobacterales</taxon>
        <taxon>Ktedonosporobacteraceae</taxon>
        <taxon>Ktedonosporobacter</taxon>
    </lineage>
</organism>
<dbReference type="GO" id="GO:0005524">
    <property type="term" value="F:ATP binding"/>
    <property type="evidence" value="ECO:0007669"/>
    <property type="project" value="UniProtKB-KW"/>
</dbReference>
<accession>A0A4V0YYW1</accession>
<evidence type="ECO:0000256" key="5">
    <source>
        <dbReference type="ARBA" id="ARBA00022741"/>
    </source>
</evidence>
<dbReference type="RefSeq" id="WP_129888656.1">
    <property type="nucleotide sequence ID" value="NZ_CP035758.1"/>
</dbReference>
<evidence type="ECO:0000259" key="9">
    <source>
        <dbReference type="PROSITE" id="PS50893"/>
    </source>
</evidence>
<dbReference type="EMBL" id="CP035758">
    <property type="protein sequence ID" value="QBD77601.1"/>
    <property type="molecule type" value="Genomic_DNA"/>
</dbReference>
<dbReference type="GO" id="GO:0042626">
    <property type="term" value="F:ATPase-coupled transmembrane transporter activity"/>
    <property type="evidence" value="ECO:0007669"/>
    <property type="project" value="TreeGrafter"/>
</dbReference>
<dbReference type="KEGG" id="kbs:EPA93_17020"/>
<dbReference type="Gene3D" id="3.40.50.300">
    <property type="entry name" value="P-loop containing nucleotide triphosphate hydrolases"/>
    <property type="match status" value="1"/>
</dbReference>
<dbReference type="CDD" id="cd03225">
    <property type="entry name" value="ABC_cobalt_CbiO_domain1"/>
    <property type="match status" value="1"/>
</dbReference>
<evidence type="ECO:0000256" key="4">
    <source>
        <dbReference type="ARBA" id="ARBA00022475"/>
    </source>
</evidence>
<evidence type="ECO:0000256" key="7">
    <source>
        <dbReference type="ARBA" id="ARBA00022967"/>
    </source>
</evidence>
<reference evidence="10 11" key="1">
    <citation type="submission" date="2019-01" db="EMBL/GenBank/DDBJ databases">
        <title>Ktedonosporobacter rubrisoli SCAWS-G2.</title>
        <authorList>
            <person name="Huang Y."/>
            <person name="Yan B."/>
        </authorList>
    </citation>
    <scope>NUCLEOTIDE SEQUENCE [LARGE SCALE GENOMIC DNA]</scope>
    <source>
        <strain evidence="10 11">SCAWS-G2</strain>
    </source>
</reference>
<dbReference type="Pfam" id="PF00005">
    <property type="entry name" value="ABC_tran"/>
    <property type="match status" value="1"/>
</dbReference>
<evidence type="ECO:0000313" key="11">
    <source>
        <dbReference type="Proteomes" id="UP000290365"/>
    </source>
</evidence>
<evidence type="ECO:0000256" key="1">
    <source>
        <dbReference type="ARBA" id="ARBA00004236"/>
    </source>
</evidence>
<dbReference type="OrthoDB" id="9784332at2"/>
<dbReference type="Proteomes" id="UP000290365">
    <property type="component" value="Chromosome"/>
</dbReference>
<evidence type="ECO:0000313" key="10">
    <source>
        <dbReference type="EMBL" id="QBD77601.1"/>
    </source>
</evidence>
<dbReference type="InterPro" id="IPR015856">
    <property type="entry name" value="ABC_transpr_CbiO/EcfA_su"/>
</dbReference>
<dbReference type="InterPro" id="IPR003593">
    <property type="entry name" value="AAA+_ATPase"/>
</dbReference>
<keyword evidence="7" id="KW-1278">Translocase</keyword>
<evidence type="ECO:0000256" key="3">
    <source>
        <dbReference type="ARBA" id="ARBA00022448"/>
    </source>
</evidence>
<evidence type="ECO:0000256" key="2">
    <source>
        <dbReference type="ARBA" id="ARBA00005417"/>
    </source>
</evidence>
<dbReference type="SMART" id="SM00382">
    <property type="entry name" value="AAA"/>
    <property type="match status" value="1"/>
</dbReference>
<evidence type="ECO:0000256" key="8">
    <source>
        <dbReference type="ARBA" id="ARBA00023136"/>
    </source>
</evidence>
<name>A0A4V0YYW1_KTERU</name>